<dbReference type="PATRIC" id="fig|1392007.3.peg.1029"/>
<accession>V7HW75</accession>
<sequence>MPGTNNEIITTDLITQNIDFTERFAQSIQTLIRILGVSRLQPLPVGSQVKFYKSTLTLADGDGVVAEGAVIPLSHVKRELVDTKELAYRKFRKKTSAEAIQSAGYKQAVTDTDTKLLREVQNSIKLNLVDSLDTQNATMTSGATFQKAIAAALGQLAVKWEDYDIQTVLFINPLDYYEYLGNADITLQTTFGMQYIQNFMGFNTVIMTSTVTRGKIIATASQNLNYVYASINGEMGSAMQYTADQTGLIGIKHSVQDETATIQTVILLGGMLFAEQADGVVIAHISETTDPIPTANNTNNEIRSWLLRHNVSSSDLTGFNKDSLLSKVTSVSTSESTSESLANSQSQNGVG</sequence>
<comment type="caution">
    <text evidence="2">The sequence shown here is derived from an EMBL/GenBank/DDBJ whole genome shotgun (WGS) entry which is preliminary data.</text>
</comment>
<dbReference type="RefSeq" id="WP_023859625.1">
    <property type="nucleotide sequence ID" value="NZ_AWWH01000114.1"/>
</dbReference>
<dbReference type="Proteomes" id="UP000018559">
    <property type="component" value="Unassembled WGS sequence"/>
</dbReference>
<keyword evidence="3" id="KW-1185">Reference proteome</keyword>
<organism evidence="2 3">
    <name type="scientific">Ligilactobacillus equi DPC 6820</name>
    <dbReference type="NCBI Taxonomy" id="1392007"/>
    <lineage>
        <taxon>Bacteria</taxon>
        <taxon>Bacillati</taxon>
        <taxon>Bacillota</taxon>
        <taxon>Bacilli</taxon>
        <taxon>Lactobacillales</taxon>
        <taxon>Lactobacillaceae</taxon>
        <taxon>Ligilactobacillus</taxon>
    </lineage>
</organism>
<proteinExistence type="predicted"/>
<feature type="compositionally biased region" description="Low complexity" evidence="1">
    <location>
        <begin position="332"/>
        <end position="341"/>
    </location>
</feature>
<evidence type="ECO:0000313" key="2">
    <source>
        <dbReference type="EMBL" id="ETA74157.1"/>
    </source>
</evidence>
<feature type="compositionally biased region" description="Polar residues" evidence="1">
    <location>
        <begin position="342"/>
        <end position="351"/>
    </location>
</feature>
<dbReference type="EMBL" id="AWWH01000114">
    <property type="protein sequence ID" value="ETA74157.1"/>
    <property type="molecule type" value="Genomic_DNA"/>
</dbReference>
<gene>
    <name evidence="2" type="ORF">LEQ_0536</name>
</gene>
<protein>
    <submittedName>
        <fullName evidence="2">Phage protein</fullName>
    </submittedName>
</protein>
<reference evidence="2 3" key="1">
    <citation type="journal article" date="2014" name="Genome Announc.">
        <title>The Genome of the Predominant Equine Lactobacillus Species, Lactobacillus equi, Is Reflective of Its Lifestyle Adaptations to an Herbivorous Host.</title>
        <authorList>
            <person name="O'Donnell M.M."/>
            <person name="Harris H.M."/>
            <person name="O'Toole P.W."/>
            <person name="Ross R.P."/>
        </authorList>
    </citation>
    <scope>NUCLEOTIDE SEQUENCE [LARGE SCALE GENOMIC DNA]</scope>
    <source>
        <strain evidence="2 3">DPC 6820</strain>
    </source>
</reference>
<evidence type="ECO:0000256" key="1">
    <source>
        <dbReference type="SAM" id="MobiDB-lite"/>
    </source>
</evidence>
<name>V7HW75_9LACO</name>
<feature type="region of interest" description="Disordered" evidence="1">
    <location>
        <begin position="332"/>
        <end position="351"/>
    </location>
</feature>
<dbReference type="AlphaFoldDB" id="V7HW75"/>
<evidence type="ECO:0000313" key="3">
    <source>
        <dbReference type="Proteomes" id="UP000018559"/>
    </source>
</evidence>